<dbReference type="AlphaFoldDB" id="A0A0D2GDC3"/>
<protein>
    <recommendedName>
        <fullName evidence="4">DUF4177 domain-containing protein</fullName>
    </recommendedName>
</protein>
<reference evidence="2 3" key="1">
    <citation type="submission" date="2013-11" db="EMBL/GenBank/DDBJ databases">
        <title>Metagenomic analysis of a methanogenic consortium involved in long chain n-alkane degradation.</title>
        <authorList>
            <person name="Davidova I.A."/>
            <person name="Callaghan A.V."/>
            <person name="Wawrik B."/>
            <person name="Pruitt S."/>
            <person name="Marks C."/>
            <person name="Duncan K.E."/>
            <person name="Suflita J.M."/>
        </authorList>
    </citation>
    <scope>NUCLEOTIDE SEQUENCE [LARGE SCALE GENOMIC DNA]</scope>
    <source>
        <strain evidence="2 3">SPR</strain>
    </source>
</reference>
<evidence type="ECO:0008006" key="4">
    <source>
        <dbReference type="Google" id="ProtNLM"/>
    </source>
</evidence>
<dbReference type="OrthoDB" id="9761577at2"/>
<dbReference type="RefSeq" id="WP_044350029.1">
    <property type="nucleotide sequence ID" value="NZ_AZAC01000021.1"/>
</dbReference>
<sequence length="101" mass="11843">MIKQWQYMSVWVDRDWKVQTIVGEDKGAFGPKTRFVEFLNKAGRLGWELINILPVEVGNRAFFKRPVNPDEERAKDEEIEPESMELDSGPEDLFELDQEDI</sequence>
<dbReference type="EMBL" id="AZAC01000021">
    <property type="protein sequence ID" value="KIX12947.1"/>
    <property type="molecule type" value="Genomic_DNA"/>
</dbReference>
<dbReference type="Proteomes" id="UP000032233">
    <property type="component" value="Unassembled WGS sequence"/>
</dbReference>
<gene>
    <name evidence="2" type="ORF">X474_16755</name>
</gene>
<accession>A0A0D2GDC3</accession>
<feature type="region of interest" description="Disordered" evidence="1">
    <location>
        <begin position="66"/>
        <end position="101"/>
    </location>
</feature>
<evidence type="ECO:0000313" key="2">
    <source>
        <dbReference type="EMBL" id="KIX12947.1"/>
    </source>
</evidence>
<evidence type="ECO:0000313" key="3">
    <source>
        <dbReference type="Proteomes" id="UP000032233"/>
    </source>
</evidence>
<proteinExistence type="predicted"/>
<feature type="compositionally biased region" description="Basic and acidic residues" evidence="1">
    <location>
        <begin position="67"/>
        <end position="76"/>
    </location>
</feature>
<dbReference type="STRING" id="1429043.X474_16755"/>
<comment type="caution">
    <text evidence="2">The sequence shown here is derived from an EMBL/GenBank/DDBJ whole genome shotgun (WGS) entry which is preliminary data.</text>
</comment>
<name>A0A0D2GDC3_9BACT</name>
<organism evidence="2 3">
    <name type="scientific">Dethiosulfatarculus sandiegensis</name>
    <dbReference type="NCBI Taxonomy" id="1429043"/>
    <lineage>
        <taxon>Bacteria</taxon>
        <taxon>Pseudomonadati</taxon>
        <taxon>Thermodesulfobacteriota</taxon>
        <taxon>Desulfarculia</taxon>
        <taxon>Desulfarculales</taxon>
        <taxon>Desulfarculaceae</taxon>
        <taxon>Dethiosulfatarculus</taxon>
    </lineage>
</organism>
<evidence type="ECO:0000256" key="1">
    <source>
        <dbReference type="SAM" id="MobiDB-lite"/>
    </source>
</evidence>
<dbReference type="InParanoid" id="A0A0D2GDC3"/>
<keyword evidence="3" id="KW-1185">Reference proteome</keyword>
<feature type="compositionally biased region" description="Acidic residues" evidence="1">
    <location>
        <begin position="77"/>
        <end position="101"/>
    </location>
</feature>